<dbReference type="InterPro" id="IPR036255">
    <property type="entry name" value="YgfB-like_sf"/>
</dbReference>
<dbReference type="Gene3D" id="1.20.120.740">
    <property type="entry name" value="YgfB uncharacterised protein family UPF0149, PF03695"/>
    <property type="match status" value="1"/>
</dbReference>
<dbReference type="EMBL" id="CP157743">
    <property type="protein sequence ID" value="XBS21476.1"/>
    <property type="molecule type" value="Genomic_DNA"/>
</dbReference>
<dbReference type="KEGG" id="mech:Q9L42_004955"/>
<name>A0AAU7NXX5_9GAMM</name>
<gene>
    <name evidence="2" type="ORF">Q9L42_004955</name>
</gene>
<dbReference type="InterPro" id="IPR011978">
    <property type="entry name" value="YgfB-like"/>
</dbReference>
<dbReference type="Pfam" id="PF03695">
    <property type="entry name" value="UPF0149"/>
    <property type="match status" value="1"/>
</dbReference>
<dbReference type="PANTHER" id="PTHR37528:SF1">
    <property type="entry name" value="UPF0149 PROTEIN YGFB"/>
    <property type="match status" value="1"/>
</dbReference>
<proteinExistence type="inferred from homology"/>
<sequence length="176" mass="19910">MAYQVLNSIFVRHDADQGAAEAHGIAVGMLCIDIRAKAVNWMGELFQKDVSLTEEEKNILESIFEQTRRLLDGDDEQFAFDLLLPGDDEALPERVEALRCWCQGFLFGIGYAKATSVWPGECGEIMRDIVEFTKMDSDAGGEEDENDFVEIHEYLRSAVLLIRDQMATDSDEQTRH</sequence>
<dbReference type="RefSeq" id="WP_349432139.1">
    <property type="nucleotide sequence ID" value="NZ_CP157743.1"/>
</dbReference>
<organism evidence="2 3">
    <name type="scientific">Methylomarinum roseum</name>
    <dbReference type="NCBI Taxonomy" id="3067653"/>
    <lineage>
        <taxon>Bacteria</taxon>
        <taxon>Pseudomonadati</taxon>
        <taxon>Pseudomonadota</taxon>
        <taxon>Gammaproteobacteria</taxon>
        <taxon>Methylococcales</taxon>
        <taxon>Methylococcaceae</taxon>
        <taxon>Methylomarinum</taxon>
    </lineage>
</organism>
<dbReference type="AlphaFoldDB" id="A0AAU7NXX5"/>
<reference evidence="2 3" key="1">
    <citation type="journal article" date="2024" name="Microbiology">
        <title>Methylomarinum rosea sp. nov., a novel halophilic methanotrophic bacterium from the hypersaline Lake Elton.</title>
        <authorList>
            <person name="Suleimanov R.Z."/>
            <person name="Oshkin I.Y."/>
            <person name="Danilova O.V."/>
            <person name="Suzina N.E."/>
            <person name="Dedysh S.N."/>
        </authorList>
    </citation>
    <scope>NUCLEOTIDE SEQUENCE [LARGE SCALE GENOMIC DNA]</scope>
    <source>
        <strain evidence="2 3">Ch1-1</strain>
    </source>
</reference>
<accession>A0AAU7NXX5</accession>
<evidence type="ECO:0000256" key="1">
    <source>
        <dbReference type="ARBA" id="ARBA00038308"/>
    </source>
</evidence>
<keyword evidence="3" id="KW-1185">Reference proteome</keyword>
<protein>
    <submittedName>
        <fullName evidence="2">UPF0149 family protein</fullName>
    </submittedName>
</protein>
<evidence type="ECO:0000313" key="2">
    <source>
        <dbReference type="EMBL" id="XBS21476.1"/>
    </source>
</evidence>
<dbReference type="Proteomes" id="UP001225378">
    <property type="component" value="Chromosome"/>
</dbReference>
<comment type="similarity">
    <text evidence="1">Belongs to the UPF0149 family.</text>
</comment>
<dbReference type="SUPFAM" id="SSF101327">
    <property type="entry name" value="YgfB-like"/>
    <property type="match status" value="1"/>
</dbReference>
<evidence type="ECO:0000313" key="3">
    <source>
        <dbReference type="Proteomes" id="UP001225378"/>
    </source>
</evidence>
<dbReference type="GO" id="GO:0005829">
    <property type="term" value="C:cytosol"/>
    <property type="evidence" value="ECO:0007669"/>
    <property type="project" value="TreeGrafter"/>
</dbReference>
<dbReference type="PANTHER" id="PTHR37528">
    <property type="entry name" value="UPF0149 PROTEIN YGFB"/>
    <property type="match status" value="1"/>
</dbReference>